<comment type="caution">
    <text evidence="1">The sequence shown here is derived from an EMBL/GenBank/DDBJ whole genome shotgun (WGS) entry which is preliminary data.</text>
</comment>
<keyword evidence="2" id="KW-1185">Reference proteome</keyword>
<evidence type="ECO:0000313" key="2">
    <source>
        <dbReference type="Proteomes" id="UP000240974"/>
    </source>
</evidence>
<reference evidence="1 2" key="1">
    <citation type="journal article" date="2019" name="Int. J. Syst. Evol. Microbiol.">
        <title>Faecalibacillus intestinalis gen. nov., sp. nov. and Faecalibacillus faecis sp. nov., isolated from human faeces.</title>
        <authorList>
            <person name="Seo B."/>
            <person name="Jeon K."/>
            <person name="Baek I."/>
            <person name="Lee Y.M."/>
            <person name="Baek K."/>
            <person name="Ko G."/>
        </authorList>
    </citation>
    <scope>NUCLEOTIDE SEQUENCE [LARGE SCALE GENOMIC DNA]</scope>
    <source>
        <strain evidence="1 2">SNUG30099</strain>
    </source>
</reference>
<organism evidence="1 2">
    <name type="scientific">Faecalibacillus intestinalis</name>
    <dbReference type="NCBI Taxonomy" id="1982626"/>
    <lineage>
        <taxon>Bacteria</taxon>
        <taxon>Bacillati</taxon>
        <taxon>Bacillota</taxon>
        <taxon>Erysipelotrichia</taxon>
        <taxon>Erysipelotrichales</taxon>
        <taxon>Coprobacillaceae</taxon>
        <taxon>Faecalibacillus</taxon>
    </lineage>
</organism>
<dbReference type="Proteomes" id="UP000240974">
    <property type="component" value="Unassembled WGS sequence"/>
</dbReference>
<proteinExistence type="predicted"/>
<accession>A0A2T3FK44</accession>
<dbReference type="AlphaFoldDB" id="A0A2T3FK44"/>
<sequence length="287" mass="34722">MKTTIHTLKNEYKDNQTYLNEKQKLFQNLTYHMIEKELNNNNIDIRYKEVLDFYHQCFNTDETIAHFDEKYDQQLDQLGEKNEVFDDDALVYHIVKVIEHFEDIHQVADKNYIANDLLELIQKDHDYLDLLNKTKNIIKRLIKMNHEKNQDLQNTFNPYGIDLEQFFTRVFQDLAYVEVDSKLLKEIYDLIKELQKEYGLSLRYTEIRMDLLSTLIKDDPDCLDQEMKNICKEYPQFRFMLYYKVMTTLQQIGNNDLLKKYYQEINTCIPMNEEQKDLLEVIKEIFG</sequence>
<evidence type="ECO:0000313" key="1">
    <source>
        <dbReference type="EMBL" id="PST35620.1"/>
    </source>
</evidence>
<protein>
    <submittedName>
        <fullName evidence="1">Uncharacterized protein</fullName>
    </submittedName>
</protein>
<gene>
    <name evidence="1" type="ORF">C7U54_13880</name>
</gene>
<dbReference type="RefSeq" id="WP_107030654.1">
    <property type="nucleotide sequence ID" value="NZ_JAQEDF010000014.1"/>
</dbReference>
<dbReference type="EMBL" id="PYLQ01000032">
    <property type="protein sequence ID" value="PST35620.1"/>
    <property type="molecule type" value="Genomic_DNA"/>
</dbReference>
<name>A0A2T3FK44_9FIRM</name>